<feature type="transmembrane region" description="Helical" evidence="1">
    <location>
        <begin position="61"/>
        <end position="82"/>
    </location>
</feature>
<keyword evidence="1" id="KW-1133">Transmembrane helix</keyword>
<dbReference type="EMBL" id="FONA01000005">
    <property type="protein sequence ID" value="SFE01163.1"/>
    <property type="molecule type" value="Genomic_DNA"/>
</dbReference>
<feature type="transmembrane region" description="Helical" evidence="1">
    <location>
        <begin position="94"/>
        <end position="117"/>
    </location>
</feature>
<keyword evidence="1" id="KW-0472">Membrane</keyword>
<feature type="transmembrane region" description="Helical" evidence="1">
    <location>
        <begin position="33"/>
        <end position="55"/>
    </location>
</feature>
<proteinExistence type="predicted"/>
<organism evidence="2 3">
    <name type="scientific">Thermophagus xiamenensis</name>
    <dbReference type="NCBI Taxonomy" id="385682"/>
    <lineage>
        <taxon>Bacteria</taxon>
        <taxon>Pseudomonadati</taxon>
        <taxon>Bacteroidota</taxon>
        <taxon>Bacteroidia</taxon>
        <taxon>Marinilabiliales</taxon>
        <taxon>Marinilabiliaceae</taxon>
        <taxon>Thermophagus</taxon>
    </lineage>
</organism>
<evidence type="ECO:0000256" key="1">
    <source>
        <dbReference type="SAM" id="Phobius"/>
    </source>
</evidence>
<name>A0A1I1X650_9BACT</name>
<accession>A0A1I1X650</accession>
<protein>
    <submittedName>
        <fullName evidence="2">Uncharacterized protein</fullName>
    </submittedName>
</protein>
<evidence type="ECO:0000313" key="3">
    <source>
        <dbReference type="Proteomes" id="UP000181976"/>
    </source>
</evidence>
<keyword evidence="3" id="KW-1185">Reference proteome</keyword>
<feature type="transmembrane region" description="Helical" evidence="1">
    <location>
        <begin position="162"/>
        <end position="182"/>
    </location>
</feature>
<dbReference type="eggNOG" id="ENOG5033H74">
    <property type="taxonomic scope" value="Bacteria"/>
</dbReference>
<dbReference type="STRING" id="385682.SAMN05444380_105104"/>
<evidence type="ECO:0000313" key="2">
    <source>
        <dbReference type="EMBL" id="SFE01163.1"/>
    </source>
</evidence>
<sequence length="186" mass="21289">MPFAIKRKSTKPQRSRGVSATTKMHDNEMNKWFFYNLTVGFSVYWISNLILWFPWSINPMLGMTLMLTVSPIIWIISTFLCIRTFPKKNIMIGAVYNSLVFLALAVVMDYVFFGLIRNAMDQLYHPTTFYGYGFVASIPFIVALGFSKIIDKKKRGVRQSDFIQAGIIGLVCFGFLALIIVLEIEI</sequence>
<reference evidence="2 3" key="1">
    <citation type="submission" date="2016-10" db="EMBL/GenBank/DDBJ databases">
        <authorList>
            <person name="de Groot N.N."/>
        </authorList>
    </citation>
    <scope>NUCLEOTIDE SEQUENCE [LARGE SCALE GENOMIC DNA]</scope>
    <source>
        <strain evidence="2 3">DSM 19012</strain>
    </source>
</reference>
<dbReference type="AlphaFoldDB" id="A0A1I1X650"/>
<gene>
    <name evidence="2" type="ORF">SAMN05444380_105104</name>
</gene>
<dbReference type="Proteomes" id="UP000181976">
    <property type="component" value="Unassembled WGS sequence"/>
</dbReference>
<feature type="transmembrane region" description="Helical" evidence="1">
    <location>
        <begin position="129"/>
        <end position="150"/>
    </location>
</feature>
<keyword evidence="1" id="KW-0812">Transmembrane</keyword>
<dbReference type="InParanoid" id="A0A1I1X650"/>